<dbReference type="EMBL" id="BPLF01000001">
    <property type="protein sequence ID" value="GIX61624.1"/>
    <property type="molecule type" value="Genomic_DNA"/>
</dbReference>
<evidence type="ECO:0000313" key="3">
    <source>
        <dbReference type="Proteomes" id="UP001497744"/>
    </source>
</evidence>
<reference evidence="2 3" key="1">
    <citation type="submission" date="2021-06" db="EMBL/GenBank/DDBJ databases">
        <title>Genome sequence of Babesia caballi.</title>
        <authorList>
            <person name="Yamagishi J."/>
            <person name="Kidaka T."/>
            <person name="Ochi A."/>
        </authorList>
    </citation>
    <scope>NUCLEOTIDE SEQUENCE [LARGE SCALE GENOMIC DNA]</scope>
    <source>
        <strain evidence="2">USDA-D6B2</strain>
    </source>
</reference>
<evidence type="ECO:0000313" key="2">
    <source>
        <dbReference type="EMBL" id="GIX61624.1"/>
    </source>
</evidence>
<organism evidence="2 3">
    <name type="scientific">Babesia caballi</name>
    <dbReference type="NCBI Taxonomy" id="5871"/>
    <lineage>
        <taxon>Eukaryota</taxon>
        <taxon>Sar</taxon>
        <taxon>Alveolata</taxon>
        <taxon>Apicomplexa</taxon>
        <taxon>Aconoidasida</taxon>
        <taxon>Piroplasmida</taxon>
        <taxon>Babesiidae</taxon>
        <taxon>Babesia</taxon>
    </lineage>
</organism>
<feature type="region of interest" description="Disordered" evidence="1">
    <location>
        <begin position="21"/>
        <end position="41"/>
    </location>
</feature>
<comment type="caution">
    <text evidence="2">The sequence shown here is derived from an EMBL/GenBank/DDBJ whole genome shotgun (WGS) entry which is preliminary data.</text>
</comment>
<protein>
    <submittedName>
        <fullName evidence="2">Uncharacterized protein</fullName>
    </submittedName>
</protein>
<dbReference type="GeneID" id="94193107"/>
<dbReference type="RefSeq" id="XP_067713695.1">
    <property type="nucleotide sequence ID" value="XM_067857594.1"/>
</dbReference>
<dbReference type="Proteomes" id="UP001497744">
    <property type="component" value="Unassembled WGS sequence"/>
</dbReference>
<dbReference type="AlphaFoldDB" id="A0AAV4LPA2"/>
<name>A0AAV4LPA2_BABCB</name>
<keyword evidence="3" id="KW-1185">Reference proteome</keyword>
<gene>
    <name evidence="2" type="ORF">BcabD6B2_10590</name>
</gene>
<sequence length="556" mass="55923">MSAYHFQKALVVLGGDVLARGGEHHEQHGGGQRAPAGAAQAEEAAQKVLAELVDPGLRGRGGGVAQLAGRAQKNDGVLAGGLVGDLAAVDGLERQLDPELEQLRVQAEAGADVVDFFSASLGGGAGVDGDEQGLPGDGLVDDAVNAADELRKALGAVAHVLQGLGNGDAHHANAQQLAKVLAAEVLGQGPGDQVAALLGGALGDGLLGHQLADAALDGDVEHAEEAALELGGGAGLVGRQAGGHEDEQLVGRGVAEEQEVVGGVAIVRGGENGDDGVEEGLRLGVVGEEDVAVDQVELALAGGRESGPVLGVVDRCPEAEQSVQPGFDGVVLAVPDGLLQRDLGQRLGGGVAQALDQLQTERAAGSLVASDSGGDYHYALFAERLHDGQGDGRGLLDNQNVKEVVAGARLGVDGAGLHKLDAGAALDGEGQALDVAVPARDDHLRVLGGAEQLQATLQEAVEGLDVLHGGGDDQNVAEAHVQCGREKQADGGAFAAATGADDGRDVEALHDFGALGDRVEQGDEGLQLAVLDAQGGELRQQLQLEGVVLASGEREL</sequence>
<proteinExistence type="predicted"/>
<accession>A0AAV4LPA2</accession>
<evidence type="ECO:0000256" key="1">
    <source>
        <dbReference type="SAM" id="MobiDB-lite"/>
    </source>
</evidence>